<protein>
    <submittedName>
        <fullName evidence="6">LLM class F420-dependent oxidoreductase</fullName>
    </submittedName>
</protein>
<feature type="domain" description="Luciferase-like" evidence="5">
    <location>
        <begin position="14"/>
        <end position="209"/>
    </location>
</feature>
<keyword evidence="4" id="KW-0503">Monooxygenase</keyword>
<proteinExistence type="predicted"/>
<dbReference type="Gene3D" id="3.20.20.30">
    <property type="entry name" value="Luciferase-like domain"/>
    <property type="match status" value="1"/>
</dbReference>
<evidence type="ECO:0000259" key="5">
    <source>
        <dbReference type="Pfam" id="PF00296"/>
    </source>
</evidence>
<sequence>MGYFPTHDGIGPAELARLVEERGQESLFFAEHTHIPASRESPWGGGPVLPQKYWHCYDLFVAVTAALTATTRLRVGSGVCLVVERDPITTAKEVASVDRISGGRFEFGVGAGWNREEMANHGTDPRTRMALMRERVEAMKAIWTSHEASYAGEFVSFDRIWQYPKPAQRPHPPILVGGEGATVLDRVRAFGTAWFPNYNGSEAFRDRIVEAARDVEVQVIGAPTDAATLDRFRAAGVTRVVRWLPTGPRGHVERALDTWERAVADLIGA</sequence>
<keyword evidence="1" id="KW-0285">Flavoprotein</keyword>
<dbReference type="PANTHER" id="PTHR42847:SF4">
    <property type="entry name" value="ALKANESULFONATE MONOOXYGENASE-RELATED"/>
    <property type="match status" value="1"/>
</dbReference>
<evidence type="ECO:0000313" key="7">
    <source>
        <dbReference type="Proteomes" id="UP000635606"/>
    </source>
</evidence>
<dbReference type="InterPro" id="IPR050172">
    <property type="entry name" value="SsuD_RutA_monooxygenase"/>
</dbReference>
<name>A0A8J3ZR04_9ACTN</name>
<dbReference type="InterPro" id="IPR011251">
    <property type="entry name" value="Luciferase-like_dom"/>
</dbReference>
<dbReference type="NCBIfam" id="TIGR03619">
    <property type="entry name" value="F420_Rv2161c"/>
    <property type="match status" value="1"/>
</dbReference>
<dbReference type="PANTHER" id="PTHR42847">
    <property type="entry name" value="ALKANESULFONATE MONOOXYGENASE"/>
    <property type="match status" value="1"/>
</dbReference>
<dbReference type="InterPro" id="IPR036661">
    <property type="entry name" value="Luciferase-like_sf"/>
</dbReference>
<accession>A0A8J3ZR04</accession>
<dbReference type="Proteomes" id="UP000635606">
    <property type="component" value="Unassembled WGS sequence"/>
</dbReference>
<comment type="caution">
    <text evidence="6">The sequence shown here is derived from an EMBL/GenBank/DDBJ whole genome shotgun (WGS) entry which is preliminary data.</text>
</comment>
<evidence type="ECO:0000256" key="1">
    <source>
        <dbReference type="ARBA" id="ARBA00022630"/>
    </source>
</evidence>
<dbReference type="GO" id="GO:0008726">
    <property type="term" value="F:alkanesulfonate monooxygenase activity"/>
    <property type="evidence" value="ECO:0007669"/>
    <property type="project" value="TreeGrafter"/>
</dbReference>
<gene>
    <name evidence="6" type="ORF">Voc01_023450</name>
</gene>
<evidence type="ECO:0000256" key="3">
    <source>
        <dbReference type="ARBA" id="ARBA00023002"/>
    </source>
</evidence>
<dbReference type="SUPFAM" id="SSF51679">
    <property type="entry name" value="Bacterial luciferase-like"/>
    <property type="match status" value="1"/>
</dbReference>
<dbReference type="CDD" id="cd01097">
    <property type="entry name" value="Tetrahydromethanopterin_reductase"/>
    <property type="match status" value="1"/>
</dbReference>
<evidence type="ECO:0000256" key="2">
    <source>
        <dbReference type="ARBA" id="ARBA00022643"/>
    </source>
</evidence>
<evidence type="ECO:0000313" key="6">
    <source>
        <dbReference type="EMBL" id="GIJ67428.1"/>
    </source>
</evidence>
<reference evidence="6" key="1">
    <citation type="submission" date="2021-01" db="EMBL/GenBank/DDBJ databases">
        <title>Whole genome shotgun sequence of Virgisporangium ochraceum NBRC 16418.</title>
        <authorList>
            <person name="Komaki H."/>
            <person name="Tamura T."/>
        </authorList>
    </citation>
    <scope>NUCLEOTIDE SEQUENCE</scope>
    <source>
        <strain evidence="6">NBRC 16418</strain>
    </source>
</reference>
<evidence type="ECO:0000256" key="4">
    <source>
        <dbReference type="ARBA" id="ARBA00023033"/>
    </source>
</evidence>
<dbReference type="GO" id="GO:0046306">
    <property type="term" value="P:alkanesulfonate catabolic process"/>
    <property type="evidence" value="ECO:0007669"/>
    <property type="project" value="TreeGrafter"/>
</dbReference>
<keyword evidence="7" id="KW-1185">Reference proteome</keyword>
<dbReference type="Pfam" id="PF00296">
    <property type="entry name" value="Bac_luciferase"/>
    <property type="match status" value="1"/>
</dbReference>
<organism evidence="6 7">
    <name type="scientific">Virgisporangium ochraceum</name>
    <dbReference type="NCBI Taxonomy" id="65505"/>
    <lineage>
        <taxon>Bacteria</taxon>
        <taxon>Bacillati</taxon>
        <taxon>Actinomycetota</taxon>
        <taxon>Actinomycetes</taxon>
        <taxon>Micromonosporales</taxon>
        <taxon>Micromonosporaceae</taxon>
        <taxon>Virgisporangium</taxon>
    </lineage>
</organism>
<keyword evidence="3" id="KW-0560">Oxidoreductase</keyword>
<keyword evidence="2" id="KW-0288">FMN</keyword>
<dbReference type="EMBL" id="BOPH01000025">
    <property type="protein sequence ID" value="GIJ67428.1"/>
    <property type="molecule type" value="Genomic_DNA"/>
</dbReference>
<dbReference type="InterPro" id="IPR019921">
    <property type="entry name" value="Lucif-like_OxRdtase_Rv2161c"/>
</dbReference>
<dbReference type="AlphaFoldDB" id="A0A8J3ZR04"/>